<evidence type="ECO:0000256" key="1">
    <source>
        <dbReference type="SAM" id="Phobius"/>
    </source>
</evidence>
<dbReference type="VEuPathDB" id="FungiDB:CPAG_02566"/>
<dbReference type="AlphaFoldDB" id="A0A0J6F033"/>
<proteinExistence type="predicted"/>
<name>A0A0J6F033_COCPO</name>
<accession>A0A0J6F033</accession>
<dbReference type="Proteomes" id="UP000054567">
    <property type="component" value="Unassembled WGS sequence"/>
</dbReference>
<keyword evidence="1" id="KW-0812">Transmembrane</keyword>
<sequence length="148" mass="16483">MADRKRFLSFLRTKGLQSLTERAGSAPMSTSLLTTKIVIEKHQTHSVLCTLMKLSVYLCFLLSAVYVAAGAIPKNKRDNEIKKTCEKKCREIHRERVSKCEGLKDGKDKCLKSAALLGSDKGQKQCVVPCVASIFWPHQGGLFADFYS</sequence>
<gene>
    <name evidence="2" type="ORF">CPAG_02566</name>
</gene>
<evidence type="ECO:0000313" key="3">
    <source>
        <dbReference type="Proteomes" id="UP000054567"/>
    </source>
</evidence>
<reference evidence="2 3" key="1">
    <citation type="submission" date="2007-06" db="EMBL/GenBank/DDBJ databases">
        <title>The Genome Sequence of Coccidioides posadasii RMSCC_3488.</title>
        <authorList>
            <consortium name="Coccidioides Genome Resources Consortium"/>
            <consortium name="The Broad Institute Genome Sequencing Platform"/>
            <person name="Henn M.R."/>
            <person name="Sykes S."/>
            <person name="Young S."/>
            <person name="Jaffe D."/>
            <person name="Berlin A."/>
            <person name="Alvarez P."/>
            <person name="Butler J."/>
            <person name="Gnerre S."/>
            <person name="Grabherr M."/>
            <person name="Mauceli E."/>
            <person name="Brockman W."/>
            <person name="Kodira C."/>
            <person name="Alvarado L."/>
            <person name="Zeng Q."/>
            <person name="Crawford M."/>
            <person name="Antoine C."/>
            <person name="Devon K."/>
            <person name="Galgiani J."/>
            <person name="Orsborn K."/>
            <person name="Lewis M.L."/>
            <person name="Nusbaum C."/>
            <person name="Galagan J."/>
            <person name="Birren B."/>
        </authorList>
    </citation>
    <scope>NUCLEOTIDE SEQUENCE [LARGE SCALE GENOMIC DNA]</scope>
    <source>
        <strain evidence="2 3">RMSCC 3488</strain>
    </source>
</reference>
<organism evidence="2 3">
    <name type="scientific">Coccidioides posadasii RMSCC 3488</name>
    <dbReference type="NCBI Taxonomy" id="454284"/>
    <lineage>
        <taxon>Eukaryota</taxon>
        <taxon>Fungi</taxon>
        <taxon>Dikarya</taxon>
        <taxon>Ascomycota</taxon>
        <taxon>Pezizomycotina</taxon>
        <taxon>Eurotiomycetes</taxon>
        <taxon>Eurotiomycetidae</taxon>
        <taxon>Onygenales</taxon>
        <taxon>Onygenaceae</taxon>
        <taxon>Coccidioides</taxon>
    </lineage>
</organism>
<keyword evidence="1" id="KW-0472">Membrane</keyword>
<feature type="transmembrane region" description="Helical" evidence="1">
    <location>
        <begin position="54"/>
        <end position="73"/>
    </location>
</feature>
<evidence type="ECO:0000313" key="2">
    <source>
        <dbReference type="EMBL" id="KMM66226.1"/>
    </source>
</evidence>
<protein>
    <submittedName>
        <fullName evidence="2">Uncharacterized protein</fullName>
    </submittedName>
</protein>
<reference evidence="3" key="2">
    <citation type="journal article" date="2009" name="Genome Res.">
        <title>Comparative genomic analyses of the human fungal pathogens Coccidioides and their relatives.</title>
        <authorList>
            <person name="Sharpton T.J."/>
            <person name="Stajich J.E."/>
            <person name="Rounsley S.D."/>
            <person name="Gardner M.J."/>
            <person name="Wortman J.R."/>
            <person name="Jordar V.S."/>
            <person name="Maiti R."/>
            <person name="Kodira C.D."/>
            <person name="Neafsey D.E."/>
            <person name="Zeng Q."/>
            <person name="Hung C.-Y."/>
            <person name="McMahan C."/>
            <person name="Muszewska A."/>
            <person name="Grynberg M."/>
            <person name="Mandel M.A."/>
            <person name="Kellner E.M."/>
            <person name="Barker B.M."/>
            <person name="Galgiani J.N."/>
            <person name="Orbach M.J."/>
            <person name="Kirkland T.N."/>
            <person name="Cole G.T."/>
            <person name="Henn M.R."/>
            <person name="Birren B.W."/>
            <person name="Taylor J.W."/>
        </authorList>
    </citation>
    <scope>NUCLEOTIDE SEQUENCE [LARGE SCALE GENOMIC DNA]</scope>
    <source>
        <strain evidence="3">RMSCC 3488</strain>
    </source>
</reference>
<keyword evidence="1" id="KW-1133">Transmembrane helix</keyword>
<reference evidence="3" key="3">
    <citation type="journal article" date="2010" name="Genome Res.">
        <title>Population genomic sequencing of Coccidioides fungi reveals recent hybridization and transposon control.</title>
        <authorList>
            <person name="Neafsey D.E."/>
            <person name="Barker B.M."/>
            <person name="Sharpton T.J."/>
            <person name="Stajich J.E."/>
            <person name="Park D.J."/>
            <person name="Whiston E."/>
            <person name="Hung C.-Y."/>
            <person name="McMahan C."/>
            <person name="White J."/>
            <person name="Sykes S."/>
            <person name="Heiman D."/>
            <person name="Young S."/>
            <person name="Zeng Q."/>
            <person name="Abouelleil A."/>
            <person name="Aftuck L."/>
            <person name="Bessette D."/>
            <person name="Brown A."/>
            <person name="FitzGerald M."/>
            <person name="Lui A."/>
            <person name="Macdonald J.P."/>
            <person name="Priest M."/>
            <person name="Orbach M.J."/>
            <person name="Galgiani J.N."/>
            <person name="Kirkland T.N."/>
            <person name="Cole G.T."/>
            <person name="Birren B.W."/>
            <person name="Henn M.R."/>
            <person name="Taylor J.W."/>
            <person name="Rounsley S.D."/>
        </authorList>
    </citation>
    <scope>NUCLEOTIDE SEQUENCE [LARGE SCALE GENOMIC DNA]</scope>
    <source>
        <strain evidence="3">RMSCC 3488</strain>
    </source>
</reference>
<dbReference type="EMBL" id="DS268109">
    <property type="protein sequence ID" value="KMM66226.1"/>
    <property type="molecule type" value="Genomic_DNA"/>
</dbReference>